<dbReference type="PRINTS" id="PR00010">
    <property type="entry name" value="EGFBLOOD"/>
</dbReference>
<evidence type="ECO:0000259" key="8">
    <source>
        <dbReference type="PROSITE" id="PS50026"/>
    </source>
</evidence>
<comment type="similarity">
    <text evidence="1">Belongs to the EGF domain peptide family.</text>
</comment>
<dbReference type="InterPro" id="IPR051022">
    <property type="entry name" value="Notch_Cell-Fate_Det"/>
</dbReference>
<dbReference type="FunFam" id="2.10.25.10:FF:000321">
    <property type="entry name" value="Protein delta homolog 1"/>
    <property type="match status" value="1"/>
</dbReference>
<dbReference type="FunFam" id="2.10.25.10:FF:001204">
    <property type="entry name" value="Predicted protein"/>
    <property type="match status" value="1"/>
</dbReference>
<organism evidence="9 10">
    <name type="scientific">Nematostella vectensis</name>
    <name type="common">Starlet sea anemone</name>
    <dbReference type="NCBI Taxonomy" id="45351"/>
    <lineage>
        <taxon>Eukaryota</taxon>
        <taxon>Metazoa</taxon>
        <taxon>Cnidaria</taxon>
        <taxon>Anthozoa</taxon>
        <taxon>Hexacorallia</taxon>
        <taxon>Actiniaria</taxon>
        <taxon>Edwardsiidae</taxon>
        <taxon>Nematostella</taxon>
    </lineage>
</organism>
<dbReference type="FunFam" id="2.10.25.10:FF:001001">
    <property type="entry name" value="Predicted protein"/>
    <property type="match status" value="1"/>
</dbReference>
<evidence type="ECO:0000256" key="1">
    <source>
        <dbReference type="ARBA" id="ARBA00006373"/>
    </source>
</evidence>
<dbReference type="STRING" id="45351.A7T2X4"/>
<accession>A7T2X4</accession>
<evidence type="ECO:0000313" key="10">
    <source>
        <dbReference type="Proteomes" id="UP000001593"/>
    </source>
</evidence>
<feature type="domain" description="EGF-like" evidence="8">
    <location>
        <begin position="57"/>
        <end position="92"/>
    </location>
</feature>
<keyword evidence="2 7" id="KW-0245">EGF-like domain</keyword>
<dbReference type="Gene3D" id="2.10.25.10">
    <property type="entry name" value="Laminin"/>
    <property type="match status" value="3"/>
</dbReference>
<feature type="disulfide bond" evidence="7">
    <location>
        <begin position="82"/>
        <end position="91"/>
    </location>
</feature>
<name>A7T2X4_NEMVE</name>
<gene>
    <name evidence="9" type="ORF">NEMVEDRAFT_v1g143589</name>
</gene>
<dbReference type="InterPro" id="IPR000742">
    <property type="entry name" value="EGF"/>
</dbReference>
<evidence type="ECO:0000256" key="2">
    <source>
        <dbReference type="ARBA" id="ARBA00022536"/>
    </source>
</evidence>
<evidence type="ECO:0000256" key="6">
    <source>
        <dbReference type="ARBA" id="ARBA00023180"/>
    </source>
</evidence>
<dbReference type="PANTHER" id="PTHR24049">
    <property type="entry name" value="CRUMBS FAMILY MEMBER"/>
    <property type="match status" value="1"/>
</dbReference>
<dbReference type="PROSITE" id="PS01186">
    <property type="entry name" value="EGF_2"/>
    <property type="match status" value="1"/>
</dbReference>
<dbReference type="HOGENOM" id="CLU_004826_6_1_1"/>
<proteinExistence type="inferred from homology"/>
<evidence type="ECO:0000256" key="5">
    <source>
        <dbReference type="ARBA" id="ARBA00023157"/>
    </source>
</evidence>
<feature type="domain" description="EGF-like" evidence="8">
    <location>
        <begin position="1"/>
        <end position="30"/>
    </location>
</feature>
<evidence type="ECO:0000256" key="7">
    <source>
        <dbReference type="PROSITE-ProRule" id="PRU00076"/>
    </source>
</evidence>
<keyword evidence="10" id="KW-1185">Reference proteome</keyword>
<keyword evidence="5 7" id="KW-1015">Disulfide bond</keyword>
<dbReference type="PROSITE" id="PS50026">
    <property type="entry name" value="EGF_3"/>
    <property type="match status" value="2"/>
</dbReference>
<keyword evidence="4" id="KW-0677">Repeat</keyword>
<dbReference type="InParanoid" id="A7T2X4"/>
<dbReference type="SUPFAM" id="SSF57196">
    <property type="entry name" value="EGF/Laminin"/>
    <property type="match status" value="3"/>
</dbReference>
<dbReference type="Proteomes" id="UP000001593">
    <property type="component" value="Unassembled WGS sequence"/>
</dbReference>
<reference evidence="9 10" key="1">
    <citation type="journal article" date="2007" name="Science">
        <title>Sea anemone genome reveals ancestral eumetazoan gene repertoire and genomic organization.</title>
        <authorList>
            <person name="Putnam N.H."/>
            <person name="Srivastava M."/>
            <person name="Hellsten U."/>
            <person name="Dirks B."/>
            <person name="Chapman J."/>
            <person name="Salamov A."/>
            <person name="Terry A."/>
            <person name="Shapiro H."/>
            <person name="Lindquist E."/>
            <person name="Kapitonov V.V."/>
            <person name="Jurka J."/>
            <person name="Genikhovich G."/>
            <person name="Grigoriev I.V."/>
            <person name="Lucas S.M."/>
            <person name="Steele R.E."/>
            <person name="Finnerty J.R."/>
            <person name="Technau U."/>
            <person name="Martindale M.Q."/>
            <person name="Rokhsar D.S."/>
        </authorList>
    </citation>
    <scope>NUCLEOTIDE SEQUENCE [LARGE SCALE GENOMIC DNA]</scope>
    <source>
        <strain evidence="10">CH2 X CH6</strain>
    </source>
</reference>
<sequence length="105" mass="10824">CSNGGTCEIDCKTLVPRCHCPEGFSGDKCENRDNECQSSPCKNSGTCKDEDNGYTCASPCSSNPCQNGATCTKSGGGYSCACPSGYTGANCGTTCMYIVISLLSL</sequence>
<dbReference type="CDD" id="cd00054">
    <property type="entry name" value="EGF_CA"/>
    <property type="match status" value="1"/>
</dbReference>
<dbReference type="Pfam" id="PF12661">
    <property type="entry name" value="hEGF"/>
    <property type="match status" value="1"/>
</dbReference>
<dbReference type="InterPro" id="IPR013032">
    <property type="entry name" value="EGF-like_CS"/>
</dbReference>
<keyword evidence="3" id="KW-0732">Signal</keyword>
<dbReference type="GO" id="GO:0005112">
    <property type="term" value="F:Notch binding"/>
    <property type="evidence" value="ECO:0000318"/>
    <property type="project" value="GO_Central"/>
</dbReference>
<dbReference type="SMART" id="SM00181">
    <property type="entry name" value="EGF"/>
    <property type="match status" value="2"/>
</dbReference>
<feature type="non-terminal residue" evidence="9">
    <location>
        <position position="105"/>
    </location>
</feature>
<evidence type="ECO:0000313" key="9">
    <source>
        <dbReference type="EMBL" id="EDO29692.1"/>
    </source>
</evidence>
<comment type="caution">
    <text evidence="7">Lacks conserved residue(s) required for the propagation of feature annotation.</text>
</comment>
<evidence type="ECO:0000256" key="4">
    <source>
        <dbReference type="ARBA" id="ARBA00022737"/>
    </source>
</evidence>
<dbReference type="Pfam" id="PF00008">
    <property type="entry name" value="EGF"/>
    <property type="match status" value="1"/>
</dbReference>
<keyword evidence="6" id="KW-0325">Glycoprotein</keyword>
<protein>
    <recommendedName>
        <fullName evidence="8">EGF-like domain-containing protein</fullName>
    </recommendedName>
</protein>
<feature type="disulfide bond" evidence="7">
    <location>
        <begin position="1"/>
        <end position="18"/>
    </location>
</feature>
<dbReference type="eggNOG" id="KOG4289">
    <property type="taxonomic scope" value="Eukaryota"/>
</dbReference>
<dbReference type="PROSITE" id="PS00022">
    <property type="entry name" value="EGF_1"/>
    <property type="match status" value="2"/>
</dbReference>
<dbReference type="EMBL" id="DS470348">
    <property type="protein sequence ID" value="EDO29692.1"/>
    <property type="molecule type" value="Genomic_DNA"/>
</dbReference>
<evidence type="ECO:0000256" key="3">
    <source>
        <dbReference type="ARBA" id="ARBA00022729"/>
    </source>
</evidence>
<dbReference type="AlphaFoldDB" id="A7T2X4"/>
<feature type="disulfide bond" evidence="7">
    <location>
        <begin position="20"/>
        <end position="29"/>
    </location>
</feature>